<dbReference type="GO" id="GO:0005743">
    <property type="term" value="C:mitochondrial inner membrane"/>
    <property type="evidence" value="ECO:0007669"/>
    <property type="project" value="UniProtKB-SubCell"/>
</dbReference>
<comment type="subunit">
    <text evidence="8">F-type ATPases have 2 components, CF(1) - the catalytic core - and CF(0) - the membrane proton channel. In yeast, the dimeric form of ATP synthase consists of 17 polypeptides: alpha, beta, gamma, delta, epsilon, 4 (B), 5 (OSCP), 6 (A), 8, 9 (C), d, E (Tim11), f, g, h, i/j and k.</text>
</comment>
<dbReference type="GeneID" id="87807496"/>
<keyword evidence="3 8" id="KW-0375">Hydrogen ion transport</keyword>
<reference evidence="9" key="1">
    <citation type="submission" date="2023-10" db="EMBL/GenBank/DDBJ databases">
        <authorList>
            <person name="Noh H."/>
        </authorList>
    </citation>
    <scope>NUCLEOTIDE SEQUENCE</scope>
    <source>
        <strain evidence="9">DUCC4014</strain>
    </source>
</reference>
<dbReference type="RefSeq" id="XP_062626769.1">
    <property type="nucleotide sequence ID" value="XM_062770785.1"/>
</dbReference>
<evidence type="ECO:0000256" key="5">
    <source>
        <dbReference type="ARBA" id="ARBA00023065"/>
    </source>
</evidence>
<dbReference type="GO" id="GO:0045259">
    <property type="term" value="C:proton-transporting ATP synthase complex"/>
    <property type="evidence" value="ECO:0007669"/>
    <property type="project" value="UniProtKB-KW"/>
</dbReference>
<dbReference type="PANTHER" id="PTHR12733">
    <property type="entry name" value="MITOCHONDRIAL ATP SYNTHASE B CHAIN"/>
    <property type="match status" value="1"/>
</dbReference>
<accession>A0AAF0Y696</accession>
<evidence type="ECO:0000256" key="3">
    <source>
        <dbReference type="ARBA" id="ARBA00022781"/>
    </source>
</evidence>
<comment type="similarity">
    <text evidence="8">Belongs to the eukaryotic ATPase B chain family.</text>
</comment>
<sequence length="236" mass="25569">MASRLALRNLRSAARPAFVAPRAIASQVRFASNQPTPDEKAAEIINAVPSTSLFTKTGGIILGVGVTAAAISTEVYVANEETVLAAAFLIILTAIAKNIGAPYTSWANAHIEKIKSVLNGARSEHTQAVTQRIDAVNQLKDVVPLTQQLYKVAKETNELEHSNFLLAQEAAVKNELKAVLDSWVRYEQQQREAEQTALVKSVTASIAAELEKPAFKKQLLEEALAQVEQIAKSKEL</sequence>
<keyword evidence="4 8" id="KW-0999">Mitochondrion inner membrane</keyword>
<organism evidence="9 10">
    <name type="scientific">Vanrija pseudolonga</name>
    <dbReference type="NCBI Taxonomy" id="143232"/>
    <lineage>
        <taxon>Eukaryota</taxon>
        <taxon>Fungi</taxon>
        <taxon>Dikarya</taxon>
        <taxon>Basidiomycota</taxon>
        <taxon>Agaricomycotina</taxon>
        <taxon>Tremellomycetes</taxon>
        <taxon>Trichosporonales</taxon>
        <taxon>Trichosporonaceae</taxon>
        <taxon>Vanrija</taxon>
    </lineage>
</organism>
<protein>
    <recommendedName>
        <fullName evidence="8">ATP synthase subunit 4</fullName>
    </recommendedName>
</protein>
<evidence type="ECO:0000256" key="1">
    <source>
        <dbReference type="ARBA" id="ARBA00022448"/>
    </source>
</evidence>
<evidence type="ECO:0000256" key="8">
    <source>
        <dbReference type="RuleBase" id="RU368017"/>
    </source>
</evidence>
<evidence type="ECO:0000256" key="4">
    <source>
        <dbReference type="ARBA" id="ARBA00022792"/>
    </source>
</evidence>
<dbReference type="GO" id="GO:0046933">
    <property type="term" value="F:proton-transporting ATP synthase activity, rotational mechanism"/>
    <property type="evidence" value="ECO:0007669"/>
    <property type="project" value="TreeGrafter"/>
</dbReference>
<gene>
    <name evidence="9" type="primary">atp-3</name>
    <name evidence="9" type="ORF">LOC62_03G004258</name>
</gene>
<keyword evidence="5 8" id="KW-0406">Ion transport</keyword>
<evidence type="ECO:0000256" key="7">
    <source>
        <dbReference type="ARBA" id="ARBA00023136"/>
    </source>
</evidence>
<evidence type="ECO:0000256" key="2">
    <source>
        <dbReference type="ARBA" id="ARBA00022547"/>
    </source>
</evidence>
<keyword evidence="6 8" id="KW-0496">Mitochondrion</keyword>
<keyword evidence="1 8" id="KW-0813">Transport</keyword>
<keyword evidence="2 8" id="KW-0138">CF(0)</keyword>
<dbReference type="SUPFAM" id="SSF161060">
    <property type="entry name" value="ATP synthase B chain-like"/>
    <property type="match status" value="1"/>
</dbReference>
<dbReference type="InterPro" id="IPR008688">
    <property type="entry name" value="ATP_synth_Bsub_B/MI25"/>
</dbReference>
<dbReference type="Pfam" id="PF05405">
    <property type="entry name" value="Mt_ATP-synt_B"/>
    <property type="match status" value="1"/>
</dbReference>
<evidence type="ECO:0000313" key="9">
    <source>
        <dbReference type="EMBL" id="WOO80737.1"/>
    </source>
</evidence>
<keyword evidence="10" id="KW-1185">Reference proteome</keyword>
<dbReference type="Proteomes" id="UP000827549">
    <property type="component" value="Chromosome 3"/>
</dbReference>
<keyword evidence="7 8" id="KW-0472">Membrane</keyword>
<dbReference type="EMBL" id="CP086716">
    <property type="protein sequence ID" value="WOO80737.1"/>
    <property type="molecule type" value="Genomic_DNA"/>
</dbReference>
<dbReference type="InterPro" id="IPR013837">
    <property type="entry name" value="ATP_synth_F0_suB"/>
</dbReference>
<comment type="subcellular location">
    <subcellularLocation>
        <location evidence="8">Mitochondrion</location>
    </subcellularLocation>
    <subcellularLocation>
        <location evidence="8">Mitochondrion inner membrane</location>
    </subcellularLocation>
</comment>
<comment type="function">
    <text evidence="8">Subunit b, of the mitochondrial membrane ATP synthase complex (F(1)F(0) ATP synthase or Complex V) that produces ATP from ADP in the presence of a proton gradient across the membrane which is generated by electron transport complexes of the respiratory chain. ATP synthase complex consist of a soluble F(1) head domain - the catalytic core - and a membrane F(1) domain - the membrane proton channel. These two domains are linked by a central stalk rotating inside the F(1) region and a stationary peripheral stalk. During catalysis, ATP synthesis in the catalytic domain of F(1) is coupled via a rotary mechanism of the central stalk subunits to proton translocation. In vivo, can only synthesize ATP although its ATP hydrolase activity can be activated artificially in vitro. Part of the complex F(0) domain. Part of the complex F(0) domain and the peripheric stalk, which acts as a stator to hold the catalytic alpha(3)beta(3) subcomplex and subunit a/ATP6 static relative to the rotary elements.</text>
</comment>
<proteinExistence type="inferred from homology"/>
<evidence type="ECO:0000313" key="10">
    <source>
        <dbReference type="Proteomes" id="UP000827549"/>
    </source>
</evidence>
<dbReference type="PANTHER" id="PTHR12733:SF3">
    <property type="entry name" value="ATP SYNTHASE F(0) COMPLEX SUBUNIT B1, MITOCHONDRIAL"/>
    <property type="match status" value="1"/>
</dbReference>
<dbReference type="AlphaFoldDB" id="A0AAF0Y696"/>
<dbReference type="Gene3D" id="1.20.5.2210">
    <property type="match status" value="1"/>
</dbReference>
<evidence type="ECO:0000256" key="6">
    <source>
        <dbReference type="ARBA" id="ARBA00023128"/>
    </source>
</evidence>
<name>A0AAF0Y696_9TREE</name>